<reference evidence="2 3" key="1">
    <citation type="submission" date="2016-04" db="EMBL/GenBank/DDBJ databases">
        <title>A degradative enzymes factory behind the ericoid mycorrhizal symbiosis.</title>
        <authorList>
            <consortium name="DOE Joint Genome Institute"/>
            <person name="Martino E."/>
            <person name="Morin E."/>
            <person name="Grelet G."/>
            <person name="Kuo A."/>
            <person name="Kohler A."/>
            <person name="Daghino S."/>
            <person name="Barry K."/>
            <person name="Choi C."/>
            <person name="Cichocki N."/>
            <person name="Clum A."/>
            <person name="Copeland A."/>
            <person name="Hainaut M."/>
            <person name="Haridas S."/>
            <person name="Labutti K."/>
            <person name="Lindquist E."/>
            <person name="Lipzen A."/>
            <person name="Khouja H.-R."/>
            <person name="Murat C."/>
            <person name="Ohm R."/>
            <person name="Olson A."/>
            <person name="Spatafora J."/>
            <person name="Veneault-Fourrey C."/>
            <person name="Henrissat B."/>
            <person name="Grigoriev I."/>
            <person name="Martin F."/>
            <person name="Perotto S."/>
        </authorList>
    </citation>
    <scope>NUCLEOTIDE SEQUENCE [LARGE SCALE GENOMIC DNA]</scope>
    <source>
        <strain evidence="2 3">E</strain>
    </source>
</reference>
<dbReference type="GeneID" id="36590086"/>
<proteinExistence type="inferred from homology"/>
<dbReference type="Gene3D" id="3.60.70.12">
    <property type="entry name" value="L-amino peptidase D-ALA esterase/amidase"/>
    <property type="match status" value="1"/>
</dbReference>
<keyword evidence="3" id="KW-1185">Reference proteome</keyword>
<dbReference type="EMBL" id="KZ613913">
    <property type="protein sequence ID" value="PMD50596.1"/>
    <property type="molecule type" value="Genomic_DNA"/>
</dbReference>
<organism evidence="2 3">
    <name type="scientific">Hyaloscypha bicolor E</name>
    <dbReference type="NCBI Taxonomy" id="1095630"/>
    <lineage>
        <taxon>Eukaryota</taxon>
        <taxon>Fungi</taxon>
        <taxon>Dikarya</taxon>
        <taxon>Ascomycota</taxon>
        <taxon>Pezizomycotina</taxon>
        <taxon>Leotiomycetes</taxon>
        <taxon>Helotiales</taxon>
        <taxon>Hyaloscyphaceae</taxon>
        <taxon>Hyaloscypha</taxon>
        <taxon>Hyaloscypha bicolor</taxon>
    </lineage>
</organism>
<name>A0A2J6SIK0_9HELO</name>
<dbReference type="Pfam" id="PF03576">
    <property type="entry name" value="Peptidase_S58"/>
    <property type="match status" value="1"/>
</dbReference>
<accession>A0A2J6SIK0</accession>
<dbReference type="SUPFAM" id="SSF56266">
    <property type="entry name" value="DmpA/ArgJ-like"/>
    <property type="match status" value="1"/>
</dbReference>
<dbReference type="OrthoDB" id="2107894at2759"/>
<comment type="similarity">
    <text evidence="1">Belongs to the peptidase S58 family.</text>
</comment>
<dbReference type="InterPro" id="IPR016117">
    <property type="entry name" value="ArgJ-like_dom_sf"/>
</dbReference>
<dbReference type="InParanoid" id="A0A2J6SIK0"/>
<evidence type="ECO:0000256" key="1">
    <source>
        <dbReference type="ARBA" id="ARBA00007068"/>
    </source>
</evidence>
<sequence length="404" mass="43329">MARMTIRDLGYSPGQLPTGPKNSILDVKGVRVGQVTVGNDGDDVHNGVTVILPRSPDEIHIPCYAGMHTLNGNGEVSGSYQIKDWGFTNTPLALTNSVSFGIVFQSIWEWTLKQARDNGSSLETISHNYGTPVVGETADWFLNDVYNSALKAESVHQAFANAMTQEEILEGQHGGGAGMTCHMFPGGTGTSSRVVKGSGDMIYTVGVIVQSNYGHTYDMQVGGVPMGKLILKEKGTPWRKEKVAGKADDGSIVIYLMYFPHISPKSPPADDLLTCSTDAPMLPHQLIRLARHCAVGLAQVGGHGVGSNHSGDIILALSTANKPEERVMTPGVNGIGPIEVNEIEIIRNESINTMFKAASEVTEEAILNSMIAGREGRTGFDGATLDGFPVEFVKEMLAKYRVDV</sequence>
<evidence type="ECO:0000313" key="3">
    <source>
        <dbReference type="Proteomes" id="UP000235371"/>
    </source>
</evidence>
<evidence type="ECO:0000313" key="2">
    <source>
        <dbReference type="EMBL" id="PMD50596.1"/>
    </source>
</evidence>
<dbReference type="PANTHER" id="PTHR36512">
    <property type="entry name" value="D-AMINOPEPTIDASE"/>
    <property type="match status" value="1"/>
</dbReference>
<dbReference type="AlphaFoldDB" id="A0A2J6SIK0"/>
<dbReference type="InterPro" id="IPR005321">
    <property type="entry name" value="Peptidase_S58_DmpA"/>
</dbReference>
<gene>
    <name evidence="2" type="ORF">K444DRAFT_621966</name>
</gene>
<dbReference type="Proteomes" id="UP000235371">
    <property type="component" value="Unassembled WGS sequence"/>
</dbReference>
<dbReference type="RefSeq" id="XP_024727500.1">
    <property type="nucleotide sequence ID" value="XM_024882009.1"/>
</dbReference>
<dbReference type="GO" id="GO:0004177">
    <property type="term" value="F:aminopeptidase activity"/>
    <property type="evidence" value="ECO:0007669"/>
    <property type="project" value="TreeGrafter"/>
</dbReference>
<protein>
    <submittedName>
        <fullName evidence="2">DmpA/ArgJ-like protein</fullName>
    </submittedName>
</protein>
<dbReference type="PANTHER" id="PTHR36512:SF3">
    <property type="entry name" value="BLR5678 PROTEIN"/>
    <property type="match status" value="1"/>
</dbReference>